<protein>
    <submittedName>
        <fullName evidence="9">BMP family ABC transporter substrate-binding protein</fullName>
    </submittedName>
</protein>
<feature type="chain" id="PRO_5020797723" evidence="7">
    <location>
        <begin position="39"/>
        <end position="368"/>
    </location>
</feature>
<evidence type="ECO:0000256" key="3">
    <source>
        <dbReference type="ARBA" id="ARBA00022475"/>
    </source>
</evidence>
<evidence type="ECO:0000256" key="4">
    <source>
        <dbReference type="ARBA" id="ARBA00022729"/>
    </source>
</evidence>
<dbReference type="SUPFAM" id="SSF53822">
    <property type="entry name" value="Periplasmic binding protein-like I"/>
    <property type="match status" value="1"/>
</dbReference>
<evidence type="ECO:0000313" key="10">
    <source>
        <dbReference type="Proteomes" id="UP000310506"/>
    </source>
</evidence>
<dbReference type="GO" id="GO:0005886">
    <property type="term" value="C:plasma membrane"/>
    <property type="evidence" value="ECO:0007669"/>
    <property type="project" value="UniProtKB-SubCell"/>
</dbReference>
<dbReference type="PANTHER" id="PTHR34296">
    <property type="entry name" value="TRANSCRIPTIONAL ACTIVATOR PROTEIN MED"/>
    <property type="match status" value="1"/>
</dbReference>
<dbReference type="PROSITE" id="PS51257">
    <property type="entry name" value="PROKAR_LIPOPROTEIN"/>
    <property type="match status" value="1"/>
</dbReference>
<reference evidence="9 10" key="1">
    <citation type="submission" date="2019-01" db="EMBL/GenBank/DDBJ databases">
        <title>Vagococcus silagei sp. nov. isolated from brewer's grain.</title>
        <authorList>
            <person name="Guu J.-R."/>
        </authorList>
    </citation>
    <scope>NUCLEOTIDE SEQUENCE [LARGE SCALE GENOMIC DNA]</scope>
    <source>
        <strain evidence="9 10">2B-2</strain>
    </source>
</reference>
<evidence type="ECO:0000256" key="2">
    <source>
        <dbReference type="ARBA" id="ARBA00008610"/>
    </source>
</evidence>
<comment type="subcellular location">
    <subcellularLocation>
        <location evidence="1">Cell membrane</location>
        <topology evidence="1">Lipid-anchor</topology>
    </subcellularLocation>
</comment>
<dbReference type="CDD" id="cd06354">
    <property type="entry name" value="PBP1_PrnA-like"/>
    <property type="match status" value="1"/>
</dbReference>
<keyword evidence="4 7" id="KW-0732">Signal</keyword>
<organism evidence="9 10">
    <name type="scientific">Vagococcus silagei</name>
    <dbReference type="NCBI Taxonomy" id="2508885"/>
    <lineage>
        <taxon>Bacteria</taxon>
        <taxon>Bacillati</taxon>
        <taxon>Bacillota</taxon>
        <taxon>Bacilli</taxon>
        <taxon>Lactobacillales</taxon>
        <taxon>Enterococcaceae</taxon>
        <taxon>Vagococcus</taxon>
    </lineage>
</organism>
<dbReference type="AlphaFoldDB" id="A0A4S3B6W4"/>
<gene>
    <name evidence="9" type="ORF">ESZ54_10575</name>
</gene>
<dbReference type="Proteomes" id="UP000310506">
    <property type="component" value="Unassembled WGS sequence"/>
</dbReference>
<keyword evidence="10" id="KW-1185">Reference proteome</keyword>
<evidence type="ECO:0000256" key="6">
    <source>
        <dbReference type="ARBA" id="ARBA00023288"/>
    </source>
</evidence>
<sequence>MFVFYQRRVNVKNSTKLSFLLLLASPIIVLTGCNQTSAKNLDKKSQDVKSVVMVTDANGVDDKSFNQSAWEGLVEWGKAEGVNKGQQGYDYIQSNDPSEFTTNIDQALSSNFNTIVGVGFLIRDAIEQSAKQNPEQQFAIIDSVIENQPNVVSASFRENEVAYLAGVAAAMTTKTDKVGFIGGEEGAIIDRFEVGYEKGVKDTAAKLGKDIKVDIKYAASFSDPAKGKMLAARIYHDGSDIIYHASGGTGAGVFQEAKALNEAKPKHKVWVIGADKDQTEDGNYRDSSGKEQNLTLTSAVKRVGAAVKDIADKANQGKFPGGEHLVYGLENDGLALIDGNMEQEVILAVKDAHKKIVNGELKIPSEKE</sequence>
<evidence type="ECO:0000256" key="1">
    <source>
        <dbReference type="ARBA" id="ARBA00004193"/>
    </source>
</evidence>
<name>A0A4S3B6W4_9ENTE</name>
<keyword evidence="3" id="KW-1003">Cell membrane</keyword>
<feature type="domain" description="ABC transporter substrate-binding protein PnrA-like" evidence="8">
    <location>
        <begin position="49"/>
        <end position="366"/>
    </location>
</feature>
<dbReference type="Pfam" id="PF02608">
    <property type="entry name" value="Bmp"/>
    <property type="match status" value="1"/>
</dbReference>
<evidence type="ECO:0000259" key="8">
    <source>
        <dbReference type="Pfam" id="PF02608"/>
    </source>
</evidence>
<evidence type="ECO:0000256" key="5">
    <source>
        <dbReference type="ARBA" id="ARBA00023136"/>
    </source>
</evidence>
<comment type="caution">
    <text evidence="9">The sequence shown here is derived from an EMBL/GenBank/DDBJ whole genome shotgun (WGS) entry which is preliminary data.</text>
</comment>
<keyword evidence="6" id="KW-0449">Lipoprotein</keyword>
<dbReference type="InterPro" id="IPR028082">
    <property type="entry name" value="Peripla_BP_I"/>
</dbReference>
<evidence type="ECO:0000256" key="7">
    <source>
        <dbReference type="SAM" id="SignalP"/>
    </source>
</evidence>
<evidence type="ECO:0000313" key="9">
    <source>
        <dbReference type="EMBL" id="THB60405.1"/>
    </source>
</evidence>
<dbReference type="PANTHER" id="PTHR34296:SF2">
    <property type="entry name" value="ABC TRANSPORTER GUANOSINE-BINDING PROTEIN NUPN"/>
    <property type="match status" value="1"/>
</dbReference>
<dbReference type="InterPro" id="IPR003760">
    <property type="entry name" value="PnrA-like"/>
</dbReference>
<comment type="similarity">
    <text evidence="2">Belongs to the BMP lipoprotein family.</text>
</comment>
<dbReference type="Gene3D" id="3.40.50.2300">
    <property type="match status" value="2"/>
</dbReference>
<proteinExistence type="inferred from homology"/>
<dbReference type="EMBL" id="SDGV01000024">
    <property type="protein sequence ID" value="THB60405.1"/>
    <property type="molecule type" value="Genomic_DNA"/>
</dbReference>
<dbReference type="OrthoDB" id="9784230at2"/>
<dbReference type="InterPro" id="IPR050957">
    <property type="entry name" value="BMP_lipoprotein"/>
</dbReference>
<feature type="signal peptide" evidence="7">
    <location>
        <begin position="1"/>
        <end position="38"/>
    </location>
</feature>
<accession>A0A4S3B6W4</accession>
<keyword evidence="5" id="KW-0472">Membrane</keyword>